<sequence>MKKLFSVILFFIFCSGFSQINSNDQVVYLDSLKRIGTLDNYQYLRVVKEYHLKKDRYDVAVYYKSGKIQMRATTTNKDILKLEGSAIYFFENGNRKKIVNYINNKPIGKEFEWYENGKIKSEIENLQGDQVGSEITKIIQYWDENNIQHVVDGEGEYTEKEENYSAISKGSVKNNLKEGVWIGNSSRYKINFTEKFINGRLISGKSIDSLGNEINYDKIIVEPIPKKGMQHFYNHISKSFRIPNYINNTVHGTLYFTFTIKKNGEIGDISVLNKDEFGLSEIAIKIIKNYKEWSIGYFRGIPIDQSFYLPITLK</sequence>
<evidence type="ECO:0000256" key="1">
    <source>
        <dbReference type="SAM" id="SignalP"/>
    </source>
</evidence>
<protein>
    <recommendedName>
        <fullName evidence="4">Energy transducer TonB</fullName>
    </recommendedName>
</protein>
<dbReference type="EMBL" id="AP025184">
    <property type="protein sequence ID" value="BDB53794.1"/>
    <property type="molecule type" value="Genomic_DNA"/>
</dbReference>
<dbReference type="Proteomes" id="UP001319867">
    <property type="component" value="Chromosome"/>
</dbReference>
<keyword evidence="3" id="KW-1185">Reference proteome</keyword>
<feature type="chain" id="PRO_5045980081" description="Energy transducer TonB" evidence="1">
    <location>
        <begin position="21"/>
        <end position="314"/>
    </location>
</feature>
<dbReference type="Gene3D" id="3.30.1150.10">
    <property type="match status" value="1"/>
</dbReference>
<accession>A0ABM7V266</accession>
<evidence type="ECO:0008006" key="4">
    <source>
        <dbReference type="Google" id="ProtNLM"/>
    </source>
</evidence>
<evidence type="ECO:0000313" key="2">
    <source>
        <dbReference type="EMBL" id="BDB53794.1"/>
    </source>
</evidence>
<dbReference type="Gene3D" id="3.90.930.1">
    <property type="match status" value="1"/>
</dbReference>
<dbReference type="InterPro" id="IPR011652">
    <property type="entry name" value="MORN_2"/>
</dbReference>
<dbReference type="SUPFAM" id="SSF82185">
    <property type="entry name" value="Histone H3 K4-specific methyltransferase SET7/9 N-terminal domain"/>
    <property type="match status" value="1"/>
</dbReference>
<organism evidence="2 3">
    <name type="scientific">Flavobacterium ammoniigenes</name>
    <dbReference type="NCBI Taxonomy" id="1751095"/>
    <lineage>
        <taxon>Bacteria</taxon>
        <taxon>Pseudomonadati</taxon>
        <taxon>Bacteroidota</taxon>
        <taxon>Flavobacteriia</taxon>
        <taxon>Flavobacteriales</taxon>
        <taxon>Flavobacteriaceae</taxon>
        <taxon>Flavobacterium</taxon>
    </lineage>
</organism>
<feature type="signal peptide" evidence="1">
    <location>
        <begin position="1"/>
        <end position="20"/>
    </location>
</feature>
<name>A0ABM7V266_9FLAO</name>
<reference evidence="2 3" key="2">
    <citation type="journal article" date="2022" name="Microorganisms">
        <title>Complete Genome Sequences of Two Flavobacterium ammonificans Strains and a Flavobacterium ammoniigenes Strain of Ammonifying Bacterioplankton Isolated from Surface River Water.</title>
        <authorList>
            <person name="Suda W."/>
            <person name="Ogata Y."/>
            <person name="Shindo C."/>
            <person name="Watanabe K."/>
        </authorList>
    </citation>
    <scope>NUCLEOTIDE SEQUENCE [LARGE SCALE GENOMIC DNA]</scope>
    <source>
        <strain evidence="2 3">GENT5</strain>
    </source>
</reference>
<dbReference type="Pfam" id="PF07661">
    <property type="entry name" value="MORN_2"/>
    <property type="match status" value="2"/>
</dbReference>
<proteinExistence type="predicted"/>
<reference evidence="2 3" key="1">
    <citation type="journal article" date="2022" name="Int. J. Syst. Evol. Microbiol.">
        <title>Flavobacterium ammonificans sp. nov. and Flavobacterium ammoniigenes sp. nov., ammonifying bacteria isolated from surface river water.</title>
        <authorList>
            <person name="Watanabe K."/>
            <person name="Kitamura T."/>
            <person name="Ogata Y."/>
            <person name="Shindo C."/>
            <person name="Suda W."/>
        </authorList>
    </citation>
    <scope>NUCLEOTIDE SEQUENCE [LARGE SCALE GENOMIC DNA]</scope>
    <source>
        <strain evidence="2 3">GENT5</strain>
    </source>
</reference>
<evidence type="ECO:0000313" key="3">
    <source>
        <dbReference type="Proteomes" id="UP001319867"/>
    </source>
</evidence>
<keyword evidence="1" id="KW-0732">Signal</keyword>
<dbReference type="RefSeq" id="WP_229317383.1">
    <property type="nucleotide sequence ID" value="NZ_AP025184.1"/>
</dbReference>
<gene>
    <name evidence="2" type="ORF">GENT5_00990</name>
</gene>